<dbReference type="AlphaFoldDB" id="A0A6A4IAU1"/>
<dbReference type="PANTHER" id="PTHR39472:SF1">
    <property type="entry name" value="EXPRESSED PROTEIN"/>
    <property type="match status" value="1"/>
</dbReference>
<feature type="region of interest" description="Disordered" evidence="3">
    <location>
        <begin position="354"/>
        <end position="422"/>
    </location>
</feature>
<name>A0A6A4IAU1_9AGAR</name>
<reference evidence="4" key="1">
    <citation type="journal article" date="2019" name="Environ. Microbiol.">
        <title>Fungal ecological strategies reflected in gene transcription - a case study of two litter decomposers.</title>
        <authorList>
            <person name="Barbi F."/>
            <person name="Kohler A."/>
            <person name="Barry K."/>
            <person name="Baskaran P."/>
            <person name="Daum C."/>
            <person name="Fauchery L."/>
            <person name="Ihrmark K."/>
            <person name="Kuo A."/>
            <person name="LaButti K."/>
            <person name="Lipzen A."/>
            <person name="Morin E."/>
            <person name="Grigoriev I.V."/>
            <person name="Henrissat B."/>
            <person name="Lindahl B."/>
            <person name="Martin F."/>
        </authorList>
    </citation>
    <scope>NUCLEOTIDE SEQUENCE</scope>
    <source>
        <strain evidence="4">JB14</strain>
    </source>
</reference>
<comment type="similarity">
    <text evidence="1">Belongs to the SIKE family.</text>
</comment>
<dbReference type="PANTHER" id="PTHR39472">
    <property type="entry name" value="EXPRESSED PROTEIN"/>
    <property type="match status" value="1"/>
</dbReference>
<keyword evidence="5" id="KW-1185">Reference proteome</keyword>
<evidence type="ECO:0000313" key="5">
    <source>
        <dbReference type="Proteomes" id="UP000799118"/>
    </source>
</evidence>
<organism evidence="4 5">
    <name type="scientific">Gymnopus androsaceus JB14</name>
    <dbReference type="NCBI Taxonomy" id="1447944"/>
    <lineage>
        <taxon>Eukaryota</taxon>
        <taxon>Fungi</taxon>
        <taxon>Dikarya</taxon>
        <taxon>Basidiomycota</taxon>
        <taxon>Agaricomycotina</taxon>
        <taxon>Agaricomycetes</taxon>
        <taxon>Agaricomycetidae</taxon>
        <taxon>Agaricales</taxon>
        <taxon>Marasmiineae</taxon>
        <taxon>Omphalotaceae</taxon>
        <taxon>Gymnopus</taxon>
    </lineage>
</organism>
<proteinExistence type="inferred from homology"/>
<dbReference type="EMBL" id="ML769388">
    <property type="protein sequence ID" value="KAE9409262.1"/>
    <property type="molecule type" value="Genomic_DNA"/>
</dbReference>
<protein>
    <submittedName>
        <fullName evidence="4">Uncharacterized protein</fullName>
    </submittedName>
</protein>
<feature type="compositionally biased region" description="Low complexity" evidence="3">
    <location>
        <begin position="360"/>
        <end position="375"/>
    </location>
</feature>
<dbReference type="Proteomes" id="UP000799118">
    <property type="component" value="Unassembled WGS sequence"/>
</dbReference>
<accession>A0A6A4IAU1</accession>
<evidence type="ECO:0000256" key="2">
    <source>
        <dbReference type="ARBA" id="ARBA00023054"/>
    </source>
</evidence>
<evidence type="ECO:0000256" key="1">
    <source>
        <dbReference type="ARBA" id="ARBA00005537"/>
    </source>
</evidence>
<evidence type="ECO:0000256" key="3">
    <source>
        <dbReference type="SAM" id="MobiDB-lite"/>
    </source>
</evidence>
<gene>
    <name evidence="4" type="ORF">BT96DRAFT_962403</name>
</gene>
<dbReference type="OrthoDB" id="21214at2759"/>
<feature type="compositionally biased region" description="Polar residues" evidence="3">
    <location>
        <begin position="387"/>
        <end position="406"/>
    </location>
</feature>
<keyword evidence="2" id="KW-0175">Coiled coil</keyword>
<dbReference type="Pfam" id="PF05769">
    <property type="entry name" value="SIKE"/>
    <property type="match status" value="1"/>
</dbReference>
<dbReference type="InterPro" id="IPR008555">
    <property type="entry name" value="SIKE"/>
</dbReference>
<sequence length="422" mass="47384">MHSNNNVVDTELLRVWHLISELSDQLAHNQKITKTLLGQTNVLKSEAVESNSGFALRRVNVDLSQETFESELERTNAQIIIENQSLKHENKQLSMLLKEYEGTLETIMTKFRNHSLAAQQHELTLTRHYEALILARETQDLSSELASSANMTESLQRISRYLRDLLLAMAGEDVDPDSADREGFVDPAELSAMIDALAGPSQSNEQDKDKDSHYPQLQVRADWALERECEITRLEKENEELRKILGIDPESIAASGMDMEAEIQRMDRGRHPLLKDRRREGSGHMSTGSGEQWERLNNVNANNNNNNQMHMWDASKNPGINFGNQPPPQYTQEMTMSGGAPLQRSMELPTLRTAQGAGPRVGQRFVQPQQQQPRGTWVSGAGRAGPPSSQGSTLWTNQPHSPSPQVINDRPWPIQGGMDIGR</sequence>
<evidence type="ECO:0000313" key="4">
    <source>
        <dbReference type="EMBL" id="KAE9409262.1"/>
    </source>
</evidence>